<dbReference type="SMART" id="SM00325">
    <property type="entry name" value="RhoGEF"/>
    <property type="match status" value="1"/>
</dbReference>
<feature type="compositionally biased region" description="Basic and acidic residues" evidence="8">
    <location>
        <begin position="480"/>
        <end position="492"/>
    </location>
</feature>
<evidence type="ECO:0000313" key="10">
    <source>
        <dbReference type="EMBL" id="KAJ3603065.1"/>
    </source>
</evidence>
<dbReference type="PANTHER" id="PTHR45845">
    <property type="entry name" value="RHO GUANINE NUCLEOTIDE EXCHANGE FACTOR-RELATED"/>
    <property type="match status" value="1"/>
</dbReference>
<dbReference type="Gene3D" id="1.20.900.10">
    <property type="entry name" value="Dbl homology (DH) domain"/>
    <property type="match status" value="1"/>
</dbReference>
<dbReference type="SUPFAM" id="SSF54001">
    <property type="entry name" value="Cysteine proteinases"/>
    <property type="match status" value="1"/>
</dbReference>
<comment type="cofactor">
    <cofactor evidence="1">
        <name>Ca(2+)</name>
        <dbReference type="ChEBI" id="CHEBI:29108"/>
    </cofactor>
</comment>
<feature type="compositionally biased region" description="Low complexity" evidence="8">
    <location>
        <begin position="274"/>
        <end position="283"/>
    </location>
</feature>
<evidence type="ECO:0000256" key="7">
    <source>
        <dbReference type="ARBA" id="ARBA00024222"/>
    </source>
</evidence>
<reference evidence="10" key="1">
    <citation type="submission" date="2022-07" db="EMBL/GenBank/DDBJ databases">
        <title>Chromosome-level genome of Muraenolepis orangiensis.</title>
        <authorList>
            <person name="Kim J."/>
        </authorList>
    </citation>
    <scope>NUCLEOTIDE SEQUENCE</scope>
    <source>
        <strain evidence="10">KU_S4_2022</strain>
        <tissue evidence="10">Muscle</tissue>
    </source>
</reference>
<dbReference type="PROSITE" id="PS50010">
    <property type="entry name" value="DH_2"/>
    <property type="match status" value="1"/>
</dbReference>
<dbReference type="Pfam" id="PF00621">
    <property type="entry name" value="RhoGEF"/>
    <property type="match status" value="1"/>
</dbReference>
<proteinExistence type="inferred from homology"/>
<keyword evidence="6" id="KW-0012">Acyltransferase</keyword>
<comment type="caution">
    <text evidence="10">The sequence shown here is derived from an EMBL/GenBank/DDBJ whole genome shotgun (WGS) entry which is preliminary data.</text>
</comment>
<dbReference type="GO" id="GO:0003810">
    <property type="term" value="F:protein-glutamine gamma-glutamyltransferase activity"/>
    <property type="evidence" value="ECO:0007669"/>
    <property type="project" value="UniProtKB-EC"/>
</dbReference>
<name>A0A9Q0ECS8_9TELE</name>
<keyword evidence="4" id="KW-0479">Metal-binding</keyword>
<evidence type="ECO:0000259" key="9">
    <source>
        <dbReference type="PROSITE" id="PS50010"/>
    </source>
</evidence>
<dbReference type="GO" id="GO:0005085">
    <property type="term" value="F:guanyl-nucleotide exchange factor activity"/>
    <property type="evidence" value="ECO:0007669"/>
    <property type="project" value="InterPro"/>
</dbReference>
<dbReference type="InterPro" id="IPR014756">
    <property type="entry name" value="Ig_E-set"/>
</dbReference>
<feature type="non-terminal residue" evidence="10">
    <location>
        <position position="2004"/>
    </location>
</feature>
<dbReference type="OrthoDB" id="1594986at2759"/>
<evidence type="ECO:0000256" key="3">
    <source>
        <dbReference type="ARBA" id="ARBA00022679"/>
    </source>
</evidence>
<keyword evidence="11" id="KW-1185">Reference proteome</keyword>
<dbReference type="EC" id="2.3.2.13" evidence="7"/>
<dbReference type="Gene3D" id="3.90.260.10">
    <property type="entry name" value="Transglutaminase-like"/>
    <property type="match status" value="1"/>
</dbReference>
<feature type="compositionally biased region" description="Basic and acidic residues" evidence="8">
    <location>
        <begin position="506"/>
        <end position="516"/>
    </location>
</feature>
<feature type="compositionally biased region" description="Basic and acidic residues" evidence="8">
    <location>
        <begin position="1042"/>
        <end position="1052"/>
    </location>
</feature>
<evidence type="ECO:0000256" key="5">
    <source>
        <dbReference type="ARBA" id="ARBA00022837"/>
    </source>
</evidence>
<dbReference type="GO" id="GO:0007399">
    <property type="term" value="P:nervous system development"/>
    <property type="evidence" value="ECO:0007669"/>
    <property type="project" value="UniProtKB-ARBA"/>
</dbReference>
<dbReference type="Pfam" id="PF00868">
    <property type="entry name" value="Transglut_N"/>
    <property type="match status" value="1"/>
</dbReference>
<evidence type="ECO:0000256" key="1">
    <source>
        <dbReference type="ARBA" id="ARBA00001913"/>
    </source>
</evidence>
<dbReference type="InterPro" id="IPR000219">
    <property type="entry name" value="DH_dom"/>
</dbReference>
<gene>
    <name evidence="10" type="ORF">NHX12_030809</name>
</gene>
<dbReference type="Pfam" id="PF22697">
    <property type="entry name" value="SOS1_NGEF_PH"/>
    <property type="match status" value="1"/>
</dbReference>
<comment type="similarity">
    <text evidence="2">Belongs to the transglutaminase superfamily. Transglutaminase family.</text>
</comment>
<feature type="region of interest" description="Disordered" evidence="8">
    <location>
        <begin position="1436"/>
        <end position="1537"/>
    </location>
</feature>
<dbReference type="InterPro" id="IPR001102">
    <property type="entry name" value="Transglutaminase_N"/>
</dbReference>
<dbReference type="SUPFAM" id="SSF81296">
    <property type="entry name" value="E set domains"/>
    <property type="match status" value="1"/>
</dbReference>
<evidence type="ECO:0000256" key="6">
    <source>
        <dbReference type="ARBA" id="ARBA00023315"/>
    </source>
</evidence>
<feature type="domain" description="DH" evidence="9">
    <location>
        <begin position="1117"/>
        <end position="1295"/>
    </location>
</feature>
<dbReference type="SMART" id="SM00460">
    <property type="entry name" value="TGc"/>
    <property type="match status" value="1"/>
</dbReference>
<dbReference type="SUPFAM" id="SSF48065">
    <property type="entry name" value="DBL homology domain (DH-domain)"/>
    <property type="match status" value="1"/>
</dbReference>
<dbReference type="InterPro" id="IPR013783">
    <property type="entry name" value="Ig-like_fold"/>
</dbReference>
<dbReference type="Pfam" id="PF01841">
    <property type="entry name" value="Transglut_core"/>
    <property type="match status" value="1"/>
</dbReference>
<feature type="non-terminal residue" evidence="10">
    <location>
        <position position="1"/>
    </location>
</feature>
<feature type="compositionally biased region" description="Pro residues" evidence="8">
    <location>
        <begin position="1009"/>
        <end position="1025"/>
    </location>
</feature>
<feature type="compositionally biased region" description="Low complexity" evidence="8">
    <location>
        <begin position="1454"/>
        <end position="1473"/>
    </location>
</feature>
<dbReference type="InterPro" id="IPR036985">
    <property type="entry name" value="Transglutaminase-like_sf"/>
</dbReference>
<feature type="region of interest" description="Disordered" evidence="8">
    <location>
        <begin position="264"/>
        <end position="283"/>
    </location>
</feature>
<dbReference type="InterPro" id="IPR052231">
    <property type="entry name" value="Rho_GEF_signaling-related"/>
</dbReference>
<protein>
    <recommendedName>
        <fullName evidence="7">protein-glutamine gamma-glutamyltransferase</fullName>
        <ecNumber evidence="7">2.3.2.13</ecNumber>
    </recommendedName>
</protein>
<dbReference type="CDD" id="cd00160">
    <property type="entry name" value="RhoGEF"/>
    <property type="match status" value="1"/>
</dbReference>
<dbReference type="InterPro" id="IPR038765">
    <property type="entry name" value="Papain-like_cys_pep_sf"/>
</dbReference>
<keyword evidence="3" id="KW-0808">Transferase</keyword>
<organism evidence="10 11">
    <name type="scientific">Muraenolepis orangiensis</name>
    <name type="common">Patagonian moray cod</name>
    <dbReference type="NCBI Taxonomy" id="630683"/>
    <lineage>
        <taxon>Eukaryota</taxon>
        <taxon>Metazoa</taxon>
        <taxon>Chordata</taxon>
        <taxon>Craniata</taxon>
        <taxon>Vertebrata</taxon>
        <taxon>Euteleostomi</taxon>
        <taxon>Actinopterygii</taxon>
        <taxon>Neopterygii</taxon>
        <taxon>Teleostei</taxon>
        <taxon>Neoteleostei</taxon>
        <taxon>Acanthomorphata</taxon>
        <taxon>Zeiogadaria</taxon>
        <taxon>Gadariae</taxon>
        <taxon>Gadiformes</taxon>
        <taxon>Muraenolepidoidei</taxon>
        <taxon>Muraenolepididae</taxon>
        <taxon>Muraenolepis</taxon>
    </lineage>
</organism>
<sequence length="2004" mass="223415">RSARLKSAQGPALEVENPQSLDSSIQSALSALFPPFEVTAPIVLSQLFRTIEDRYHGDALQCMLDFLIPSKHVLESVQQAACAAYSDVIFSHEGWPLCLHDKTVIHLAPLNPLLLRPSDFYLQVQPFGDQAARIVLKSLLAEGCREVEETPVPETSYPCIFTEEWLREVNEGRQGTPLTRCLLSTDQGVIKLPWAKVALPEFIEKPKPAVPVASPLARDAPPEPRRTLAPSHFNSSTLPMENTALPRRDRFRASLRLPEDSSKLVKVHHDRPSPKTCPKPSSKPIGWVSPNTWDSQNYRELEGDYVDLVDLVKDKEALAKLDHHPNPPGSISFKPRRLSYEMSEQEMKCKYRDSYMAALKNPVAFERGSAELLATLKEFGLHHQGDFGTKRHGAKCHSKASDSPLEKCDDNILPHHKAEVLKPPVKYKAKLRSLSTVSESPKGSPILYKLNNRSHSDVFPEMIPSIMHYKQNSGFGLATQKEENRHTPKKDLQSNNNNTDGCSYLKLHDPKTDKPPKAQQPLSVCPASAPPSQEDTLRSITGLLQLGTICLPGGRDKTGRALLEVHGDRAMWTSPLASASDLCRLLLYLHLIPRKEVRDLGMTLVIDARKRTPPPLLYRALLMAQEQALHTVHCVLMLVDKDTVPRPERQPGLQMDVVTSLKALNKMVDASQLTSDLGGTFAYSHADWLQLHQRLVSFTTDLQGADGLLQRAIQKEVQQCIQEQRTSMKEVLEDSRLVSLQREGGAILARFRREDLRLHQSEDSRDSVEAVTSLYNRVEEKLHTLVMRSNQSLQRLDHLLCLREVEAHVNTAGLWFNSTGEQALKECNLTPDTLEDSEKALQNLHSFLTQAKERKRAAMSLVTEAESLVSGGPAEDLLRTAVGTFRSDVDRLVLRGEQRGLELKLLTQLHRFCHQVAGECDLTEAGQSTLSKFEERLSGDLSASHFQAVRSRALVLGPRASGVLRLWNAAWVQCQEVKRHGDRVEKKKRNSKSREGEDGASVRVRADPCPNPPPTSDPGPGPGPTGAPVCHAVENRRRQKEHHSDMDLRRVDSFGPGEELSPGRQGLGRSMSEGSCLHPGLVSFPVFPSPFNAGMVDVHMRRQTLGPGVLPDNAVTKLRKIIEELLSTEREYVRALGYVRDHYFPQLERPDVPQDLRGQRGVIFGNLEKLHDFHRHHFLKELEEGCGKDPLRVGRCFLRHRDNFALYALYSKNKPRSDALLVHQGQDFFKQKQLELGDKMDLWSYLLKPVQRISKYSLLLQDVALECVPGQDRQAAELSAALDMVHFQLRHGNDLLAMDDIHSCDVNLKEQGQLIRQDEFLVTFRKKKCFRHTSDLGMTHNSGGSGLCFEIWFRRRKSQDTYTLQATCREVKEAWTKDLTRILWEQALHNREVRMQERVFMGIGNKPFMDIQPSDAAIQDRAINYALMGREIKAGASASQSGSHDGSPAVRPDSIGSERSLSSSSSSGIGSLSPMGFHSGAKPSGVEEDDLDPDNCCRHLITDSSESPGESVSGRRRSAHGFRSAPGPEDGGAEESLVPTLQEEVEASPGTPPMSFFHVSWEALDIASWDLECKFNNTDHRTELNGLDRLIVRRGQPFTIQLHLRSGEYQAGLSSLTCTAETGPSPSDQYGTRAVFDVSGSTGASGWSAAVTSPPGTVVALSIHPSANAPIGRYTLTLGGAGRFEFILLFNPWCQGDAVYLDNEEHLNEYVLSQDGIIFRGTLQQILPYPWNFGQFEFGILDVCLKLLDTNPKYLRNPGKDCSGRRNPIYVSRVLSAMVDCNDDHGVLMGRWPGMGAAAAVDDPYQGGMSPMFWKGSVDILLNWDSSSCRPVRFGQCWVFAAVACSVSRALGIPCRVVTNYMSAHDTNSNLVIERFYDQNGRSQGGDMIWTFHCWVESWMTRPDLKPEFDGWQVVDPTPQEKSEGVFCCGPVPVKAIQQGELTCKYDAPFVFAEVNADALTYTTLEDGSRKKVFSDTTIGQKISTKSVGSDSREDITHLYKYPE</sequence>
<dbReference type="Gene3D" id="2.60.40.10">
    <property type="entry name" value="Immunoglobulins"/>
    <property type="match status" value="1"/>
</dbReference>
<dbReference type="InterPro" id="IPR035899">
    <property type="entry name" value="DBL_dom_sf"/>
</dbReference>
<dbReference type="InterPro" id="IPR002931">
    <property type="entry name" value="Transglutaminase-like"/>
</dbReference>
<accession>A0A9Q0ECS8</accession>
<evidence type="ECO:0000256" key="8">
    <source>
        <dbReference type="SAM" id="MobiDB-lite"/>
    </source>
</evidence>
<dbReference type="EMBL" id="JANIIK010000046">
    <property type="protein sequence ID" value="KAJ3603065.1"/>
    <property type="molecule type" value="Genomic_DNA"/>
</dbReference>
<feature type="region of interest" description="Disordered" evidence="8">
    <location>
        <begin position="214"/>
        <end position="240"/>
    </location>
</feature>
<dbReference type="Gene3D" id="1.20.58.60">
    <property type="match status" value="1"/>
</dbReference>
<dbReference type="InterPro" id="IPR055251">
    <property type="entry name" value="SOS1_NGEF_PH"/>
</dbReference>
<feature type="region of interest" description="Disordered" evidence="8">
    <location>
        <begin position="480"/>
        <end position="531"/>
    </location>
</feature>
<dbReference type="FunFam" id="3.90.260.10:FF:000001">
    <property type="entry name" value="Protein-glutamine gamma-glutamyltransferase 2"/>
    <property type="match status" value="1"/>
</dbReference>
<evidence type="ECO:0000313" key="11">
    <source>
        <dbReference type="Proteomes" id="UP001148018"/>
    </source>
</evidence>
<dbReference type="PANTHER" id="PTHR45845:SF2">
    <property type="entry name" value="RIKEN CDNA D630003M21 GENE"/>
    <property type="match status" value="1"/>
</dbReference>
<dbReference type="Proteomes" id="UP001148018">
    <property type="component" value="Unassembled WGS sequence"/>
</dbReference>
<dbReference type="InterPro" id="IPR011993">
    <property type="entry name" value="PH-like_dom_sf"/>
</dbReference>
<dbReference type="Gene3D" id="2.30.29.30">
    <property type="entry name" value="Pleckstrin-homology domain (PH domain)/Phosphotyrosine-binding domain (PTB)"/>
    <property type="match status" value="1"/>
</dbReference>
<dbReference type="GO" id="GO:0046872">
    <property type="term" value="F:metal ion binding"/>
    <property type="evidence" value="ECO:0007669"/>
    <property type="project" value="UniProtKB-KW"/>
</dbReference>
<feature type="region of interest" description="Disordered" evidence="8">
    <location>
        <begin position="978"/>
        <end position="1072"/>
    </location>
</feature>
<keyword evidence="5" id="KW-0106">Calcium</keyword>
<evidence type="ECO:0000256" key="2">
    <source>
        <dbReference type="ARBA" id="ARBA00005968"/>
    </source>
</evidence>
<dbReference type="SUPFAM" id="SSF50729">
    <property type="entry name" value="PH domain-like"/>
    <property type="match status" value="1"/>
</dbReference>
<evidence type="ECO:0000256" key="4">
    <source>
        <dbReference type="ARBA" id="ARBA00022723"/>
    </source>
</evidence>